<keyword evidence="2" id="KW-1003">Cell membrane</keyword>
<evidence type="ECO:0000256" key="4">
    <source>
        <dbReference type="ARBA" id="ARBA00022989"/>
    </source>
</evidence>
<keyword evidence="4 6" id="KW-1133">Transmembrane helix</keyword>
<dbReference type="EMBL" id="CAEZXP010000001">
    <property type="protein sequence ID" value="CAB4686856.1"/>
    <property type="molecule type" value="Genomic_DNA"/>
</dbReference>
<feature type="transmembrane region" description="Helical" evidence="6">
    <location>
        <begin position="117"/>
        <end position="137"/>
    </location>
</feature>
<dbReference type="SUPFAM" id="SSF103481">
    <property type="entry name" value="Multidrug resistance efflux transporter EmrE"/>
    <property type="match status" value="2"/>
</dbReference>
<feature type="transmembrane region" description="Helical" evidence="6">
    <location>
        <begin position="84"/>
        <end position="105"/>
    </location>
</feature>
<evidence type="ECO:0000256" key="5">
    <source>
        <dbReference type="ARBA" id="ARBA00023136"/>
    </source>
</evidence>
<evidence type="ECO:0000313" key="8">
    <source>
        <dbReference type="EMBL" id="CAB4686856.1"/>
    </source>
</evidence>
<dbReference type="InterPro" id="IPR051258">
    <property type="entry name" value="Diverse_Substrate_Transporter"/>
</dbReference>
<sequence>MARVYVLIAAVLFGTTGTAQALGPADLSPLTVGAARVVIGGAILGVLALAMPRGVGRLGPMLVVLAGAAVATYQLTFFEAVHRAGVAVGAVIAIGSGPIASGLLDGVFGDGWPGRRWLTATALAIAGMTALSVGGAAHGEVSAAGIVLALASGVAYASYTVIAKRMLRAGGTPTRVMGAAFGVGSIMLLPVLLLGDTRWLGTGRGVELAVYLAVVPTVLAYLLFARGLRHLTASETTTIVLAEPVTAALLGVSVLHEPFGVLAVTGVVLVLAGLGVLALSRSSNAATA</sequence>
<feature type="transmembrane region" description="Helical" evidence="6">
    <location>
        <begin position="174"/>
        <end position="194"/>
    </location>
</feature>
<evidence type="ECO:0000256" key="3">
    <source>
        <dbReference type="ARBA" id="ARBA00022692"/>
    </source>
</evidence>
<dbReference type="InterPro" id="IPR000620">
    <property type="entry name" value="EamA_dom"/>
</dbReference>
<proteinExistence type="predicted"/>
<evidence type="ECO:0000259" key="7">
    <source>
        <dbReference type="Pfam" id="PF00892"/>
    </source>
</evidence>
<dbReference type="Pfam" id="PF00892">
    <property type="entry name" value="EamA"/>
    <property type="match status" value="2"/>
</dbReference>
<dbReference type="AlphaFoldDB" id="A0A6J6NKU3"/>
<feature type="transmembrane region" description="Helical" evidence="6">
    <location>
        <begin position="206"/>
        <end position="224"/>
    </location>
</feature>
<feature type="transmembrane region" description="Helical" evidence="6">
    <location>
        <begin position="236"/>
        <end position="255"/>
    </location>
</feature>
<gene>
    <name evidence="8" type="ORF">UFOPK2399_00417</name>
</gene>
<feature type="transmembrane region" description="Helical" evidence="6">
    <location>
        <begin position="261"/>
        <end position="279"/>
    </location>
</feature>
<organism evidence="8">
    <name type="scientific">freshwater metagenome</name>
    <dbReference type="NCBI Taxonomy" id="449393"/>
    <lineage>
        <taxon>unclassified sequences</taxon>
        <taxon>metagenomes</taxon>
        <taxon>ecological metagenomes</taxon>
    </lineage>
</organism>
<feature type="transmembrane region" description="Helical" evidence="6">
    <location>
        <begin position="143"/>
        <end position="162"/>
    </location>
</feature>
<evidence type="ECO:0000256" key="2">
    <source>
        <dbReference type="ARBA" id="ARBA00022475"/>
    </source>
</evidence>
<keyword evidence="3 6" id="KW-0812">Transmembrane</keyword>
<protein>
    <submittedName>
        <fullName evidence="8">Unannotated protein</fullName>
    </submittedName>
</protein>
<feature type="domain" description="EamA" evidence="7">
    <location>
        <begin position="4"/>
        <end position="131"/>
    </location>
</feature>
<dbReference type="InterPro" id="IPR037185">
    <property type="entry name" value="EmrE-like"/>
</dbReference>
<evidence type="ECO:0000256" key="6">
    <source>
        <dbReference type="SAM" id="Phobius"/>
    </source>
</evidence>
<dbReference type="GO" id="GO:0005886">
    <property type="term" value="C:plasma membrane"/>
    <property type="evidence" value="ECO:0007669"/>
    <property type="project" value="UniProtKB-SubCell"/>
</dbReference>
<feature type="transmembrane region" description="Helical" evidence="6">
    <location>
        <begin position="31"/>
        <end position="51"/>
    </location>
</feature>
<feature type="domain" description="EamA" evidence="7">
    <location>
        <begin position="144"/>
        <end position="277"/>
    </location>
</feature>
<reference evidence="8" key="1">
    <citation type="submission" date="2020-05" db="EMBL/GenBank/DDBJ databases">
        <authorList>
            <person name="Chiriac C."/>
            <person name="Salcher M."/>
            <person name="Ghai R."/>
            <person name="Kavagutti S V."/>
        </authorList>
    </citation>
    <scope>NUCLEOTIDE SEQUENCE</scope>
</reference>
<dbReference type="Gene3D" id="1.10.3730.20">
    <property type="match status" value="1"/>
</dbReference>
<dbReference type="PANTHER" id="PTHR42920:SF5">
    <property type="entry name" value="EAMA DOMAIN-CONTAINING PROTEIN"/>
    <property type="match status" value="1"/>
</dbReference>
<dbReference type="PANTHER" id="PTHR42920">
    <property type="entry name" value="OS03G0707200 PROTEIN-RELATED"/>
    <property type="match status" value="1"/>
</dbReference>
<feature type="transmembrane region" description="Helical" evidence="6">
    <location>
        <begin position="58"/>
        <end position="78"/>
    </location>
</feature>
<name>A0A6J6NKU3_9ZZZZ</name>
<keyword evidence="5 6" id="KW-0472">Membrane</keyword>
<accession>A0A6J6NKU3</accession>
<evidence type="ECO:0000256" key="1">
    <source>
        <dbReference type="ARBA" id="ARBA00004651"/>
    </source>
</evidence>
<comment type="subcellular location">
    <subcellularLocation>
        <location evidence="1">Cell membrane</location>
        <topology evidence="1">Multi-pass membrane protein</topology>
    </subcellularLocation>
</comment>